<dbReference type="Pfam" id="PF00510">
    <property type="entry name" value="COX3"/>
    <property type="match status" value="1"/>
</dbReference>
<evidence type="ECO:0000313" key="11">
    <source>
        <dbReference type="EMBL" id="ASY96061.1"/>
    </source>
</evidence>
<organism evidence="11">
    <name type="scientific">Tetradesmus obliquus</name>
    <name type="common">Green alga</name>
    <name type="synonym">Acutodesmus obliquus</name>
    <dbReference type="NCBI Taxonomy" id="3088"/>
    <lineage>
        <taxon>Eukaryota</taxon>
        <taxon>Viridiplantae</taxon>
        <taxon>Chlorophyta</taxon>
        <taxon>core chlorophytes</taxon>
        <taxon>Chlorophyceae</taxon>
        <taxon>CS clade</taxon>
        <taxon>Sphaeropleales</taxon>
        <taxon>Scenedesmaceae</taxon>
        <taxon>Tetradesmus</taxon>
    </lineage>
</organism>
<keyword evidence="11" id="KW-0560">Oxidoreductase</keyword>
<dbReference type="CDD" id="cd01665">
    <property type="entry name" value="Cyt_c_Oxidase_III"/>
    <property type="match status" value="1"/>
</dbReference>
<accession>A0A249RWQ5</accession>
<name>A0A249RWQ5_TETOB</name>
<dbReference type="GO" id="GO:0016020">
    <property type="term" value="C:membrane"/>
    <property type="evidence" value="ECO:0007669"/>
    <property type="project" value="UniProtKB-SubCell"/>
</dbReference>
<dbReference type="Gene3D" id="1.10.287.70">
    <property type="match status" value="1"/>
</dbReference>
<geneLocation type="mitochondrion" evidence="11"/>
<dbReference type="EMBL" id="KX756228">
    <property type="protein sequence ID" value="ASY96061.1"/>
    <property type="molecule type" value="Genomic_DNA"/>
</dbReference>
<evidence type="ECO:0000256" key="7">
    <source>
        <dbReference type="ARBA" id="ARBA00023136"/>
    </source>
</evidence>
<dbReference type="AlphaFoldDB" id="A0A249RWQ5"/>
<dbReference type="PANTHER" id="PTHR11403:SF7">
    <property type="entry name" value="CYTOCHROME C OXIDASE SUBUNIT 3"/>
    <property type="match status" value="1"/>
</dbReference>
<dbReference type="GO" id="GO:0016491">
    <property type="term" value="F:oxidoreductase activity"/>
    <property type="evidence" value="ECO:0007669"/>
    <property type="project" value="UniProtKB-KW"/>
</dbReference>
<dbReference type="InterPro" id="IPR024791">
    <property type="entry name" value="Cyt_c/ubiquinol_Oxase_su3"/>
</dbReference>
<keyword evidence="5" id="KW-1278">Translocase</keyword>
<dbReference type="GO" id="GO:0005739">
    <property type="term" value="C:mitochondrion"/>
    <property type="evidence" value="ECO:0007669"/>
    <property type="project" value="TreeGrafter"/>
</dbReference>
<feature type="transmembrane region" description="Helical" evidence="9">
    <location>
        <begin position="179"/>
        <end position="199"/>
    </location>
</feature>
<evidence type="ECO:0000256" key="4">
    <source>
        <dbReference type="ARBA" id="ARBA00022692"/>
    </source>
</evidence>
<protein>
    <recommendedName>
        <fullName evidence="3 8">Cytochrome c oxidase subunit 3</fullName>
    </recommendedName>
</protein>
<dbReference type="InterPro" id="IPR033945">
    <property type="entry name" value="Cyt_c_oxase_su3_dom"/>
</dbReference>
<keyword evidence="4 8" id="KW-0812">Transmembrane</keyword>
<evidence type="ECO:0000256" key="1">
    <source>
        <dbReference type="ARBA" id="ARBA00004141"/>
    </source>
</evidence>
<evidence type="ECO:0000256" key="3">
    <source>
        <dbReference type="ARBA" id="ARBA00015944"/>
    </source>
</evidence>
<evidence type="ECO:0000256" key="8">
    <source>
        <dbReference type="RuleBase" id="RU003375"/>
    </source>
</evidence>
<feature type="domain" description="Heme-copper oxidase subunit III family profile" evidence="10">
    <location>
        <begin position="21"/>
        <end position="277"/>
    </location>
</feature>
<dbReference type="Gene3D" id="1.20.120.80">
    <property type="entry name" value="Cytochrome c oxidase, subunit III, four-helix bundle"/>
    <property type="match status" value="1"/>
</dbReference>
<dbReference type="InterPro" id="IPR000298">
    <property type="entry name" value="Cyt_c_oxidase-like_su3"/>
</dbReference>
<comment type="similarity">
    <text evidence="2 8">Belongs to the cytochrome c oxidase subunit 3 family.</text>
</comment>
<dbReference type="GO" id="GO:0006123">
    <property type="term" value="P:mitochondrial electron transport, cytochrome c to oxygen"/>
    <property type="evidence" value="ECO:0007669"/>
    <property type="project" value="TreeGrafter"/>
</dbReference>
<comment type="subcellular location">
    <subcellularLocation>
        <location evidence="1">Membrane</location>
        <topology evidence="1">Multi-pass membrane protein</topology>
    </subcellularLocation>
</comment>
<dbReference type="InterPro" id="IPR013833">
    <property type="entry name" value="Cyt_c_oxidase_su3_a-hlx"/>
</dbReference>
<dbReference type="PROSITE" id="PS50253">
    <property type="entry name" value="COX3"/>
    <property type="match status" value="1"/>
</dbReference>
<evidence type="ECO:0000256" key="9">
    <source>
        <dbReference type="SAM" id="Phobius"/>
    </source>
</evidence>
<sequence length="311" mass="35050">MFVNGRSNKKLSTSSHGLSRPHHGYHLVDPSPWPALTRLCVMWMLVSLVLVFHQYAGAPTLALIAFLAVNYSAFLWWRDVNREGVEGFHTSKVKNGLHLGMMLFIWSERMFFVGLLWAFLHAALMPTIQVGMSWPPVGIVPVHWLSLPRTNTLLLLRSYFTANAAKHAMDHNNKSLCKLHLRTTIGLGLLFVYCQYLEYTGAAFTFSDTVFGSAFYLTTGFHGLHVILGFLYLTVCYITLNSAAPGRCTAMDLAILYWHFVDVVWVGLLIIIYIWGCAVPRSELEACADGSCALYTVLYERKSHEFAHPTL</sequence>
<evidence type="ECO:0000259" key="10">
    <source>
        <dbReference type="PROSITE" id="PS50253"/>
    </source>
</evidence>
<feature type="transmembrane region" description="Helical" evidence="9">
    <location>
        <begin position="219"/>
        <end position="243"/>
    </location>
</feature>
<keyword evidence="8 11" id="KW-0496">Mitochondrion</keyword>
<dbReference type="InterPro" id="IPR035973">
    <property type="entry name" value="Cyt_c_oxidase_su3-like_sf"/>
</dbReference>
<keyword evidence="7 9" id="KW-0472">Membrane</keyword>
<evidence type="ECO:0000256" key="5">
    <source>
        <dbReference type="ARBA" id="ARBA00022967"/>
    </source>
</evidence>
<gene>
    <name evidence="11" type="primary">cox3</name>
</gene>
<feature type="transmembrane region" description="Helical" evidence="9">
    <location>
        <begin position="97"/>
        <end position="120"/>
    </location>
</feature>
<dbReference type="PANTHER" id="PTHR11403">
    <property type="entry name" value="CYTOCHROME C OXIDASE SUBUNIT III"/>
    <property type="match status" value="1"/>
</dbReference>
<evidence type="ECO:0000256" key="6">
    <source>
        <dbReference type="ARBA" id="ARBA00022989"/>
    </source>
</evidence>
<dbReference type="SUPFAM" id="SSF81452">
    <property type="entry name" value="Cytochrome c oxidase subunit III-like"/>
    <property type="match status" value="1"/>
</dbReference>
<proteinExistence type="inferred from homology"/>
<feature type="transmembrane region" description="Helical" evidence="9">
    <location>
        <begin position="255"/>
        <end position="275"/>
    </location>
</feature>
<comment type="function">
    <text evidence="8">Component of the cytochrome c oxidase, the last enzyme in the mitochondrial electron transport chain which drives oxidative phosphorylation. The respiratory chain contains 3 multisubunit complexes succinate dehydrogenase (complex II, CII), ubiquinol-cytochrome c oxidoreductase (cytochrome b-c1 complex, complex III, CIII) and cytochrome c oxidase (complex IV, CIV), that cooperate to transfer electrons derived from NADH and succinate to molecular oxygen, creating an electrochemical gradient over the inner membrane that drives transmembrane transport and the ATP synthase. Cytochrome c oxidase is the component of the respiratory chain that catalyzes the reduction of oxygen to water. Electrons originating from reduced cytochrome c in the intermembrane space (IMS) are transferred via the dinuclear copper A center (CU(A)) of subunit 2 and heme A of subunit 1 to the active site in subunit 1, a binuclear center (BNC) formed by heme A3 and copper B (CU(B)). The BNC reduces molecular oxygen to 2 water molecules using 4 electrons from cytochrome c in the IMS and 4 protons from the mitochondrial matrix.</text>
</comment>
<dbReference type="GO" id="GO:0004129">
    <property type="term" value="F:cytochrome-c oxidase activity"/>
    <property type="evidence" value="ECO:0007669"/>
    <property type="project" value="InterPro"/>
</dbReference>
<keyword evidence="6 9" id="KW-1133">Transmembrane helix</keyword>
<reference evidence="11" key="1">
    <citation type="submission" date="2016-08" db="EMBL/GenBank/DDBJ databases">
        <title>Metabolic diversity of the green alga Acutodemus (Scenedesmus) obliquus as revealed by its genome.</title>
        <authorList>
            <person name="McKie-Krisberg Z."/>
            <person name="Gabr A."/>
            <person name="Neofotis P."/>
            <person name="Valenti L."/>
            <person name="Huang A."/>
            <person name="Guo D."/>
            <person name="Chiu K."/>
            <person name="Jose J."/>
            <person name="Babu M."/>
            <person name="Hovde B."/>
            <person name="Starkenburg S."/>
            <person name="Magnuson J."/>
            <person name="Culley D."/>
            <person name="Huesemann M."/>
            <person name="Polle J.E.W."/>
        </authorList>
    </citation>
    <scope>NUCLEOTIDE SEQUENCE</scope>
</reference>
<evidence type="ECO:0000256" key="2">
    <source>
        <dbReference type="ARBA" id="ARBA00010581"/>
    </source>
</evidence>